<proteinExistence type="predicted"/>
<feature type="transmembrane region" description="Helical" evidence="3">
    <location>
        <begin position="28"/>
        <end position="48"/>
    </location>
</feature>
<dbReference type="InterPro" id="IPR000883">
    <property type="entry name" value="Cyt_C_Oxase_1"/>
</dbReference>
<feature type="transmembrane region" description="Helical" evidence="3">
    <location>
        <begin position="140"/>
        <end position="164"/>
    </location>
</feature>
<keyword evidence="3" id="KW-0472">Membrane</keyword>
<evidence type="ECO:0000256" key="2">
    <source>
        <dbReference type="ARBA" id="ARBA00022982"/>
    </source>
</evidence>
<feature type="transmembrane region" description="Helical" evidence="3">
    <location>
        <begin position="418"/>
        <end position="443"/>
    </location>
</feature>
<dbReference type="PANTHER" id="PTHR10422">
    <property type="entry name" value="CYTOCHROME C OXIDASE SUBUNIT 1"/>
    <property type="match status" value="1"/>
</dbReference>
<feature type="transmembrane region" description="Helical" evidence="3">
    <location>
        <begin position="279"/>
        <end position="296"/>
    </location>
</feature>
<protein>
    <submittedName>
        <fullName evidence="5">Cbb3-type cytochrome c oxidase subunit I</fullName>
    </submittedName>
</protein>
<accession>A0ABU5C3M0</accession>
<feature type="transmembrane region" description="Helical" evidence="3">
    <location>
        <begin position="246"/>
        <end position="267"/>
    </location>
</feature>
<dbReference type="InterPro" id="IPR023616">
    <property type="entry name" value="Cyt_c_oxase-like_su1_dom"/>
</dbReference>
<name>A0ABU5C3M0_9BACI</name>
<keyword evidence="3" id="KW-1133">Transmembrane helix</keyword>
<evidence type="ECO:0000259" key="4">
    <source>
        <dbReference type="PROSITE" id="PS50855"/>
    </source>
</evidence>
<dbReference type="Pfam" id="PF00115">
    <property type="entry name" value="COX1"/>
    <property type="match status" value="1"/>
</dbReference>
<feature type="domain" description="Cytochrome oxidase subunit I profile" evidence="4">
    <location>
        <begin position="21"/>
        <end position="438"/>
    </location>
</feature>
<feature type="transmembrane region" description="Helical" evidence="3">
    <location>
        <begin position="200"/>
        <end position="226"/>
    </location>
</feature>
<keyword evidence="2" id="KW-0249">Electron transport</keyword>
<keyword evidence="1" id="KW-0679">Respiratory chain</keyword>
<organism evidence="5 6">
    <name type="scientific">Tigheibacillus halophilus</name>
    <dbReference type="NCBI Taxonomy" id="361280"/>
    <lineage>
        <taxon>Bacteria</taxon>
        <taxon>Bacillati</taxon>
        <taxon>Bacillota</taxon>
        <taxon>Bacilli</taxon>
        <taxon>Bacillales</taxon>
        <taxon>Bacillaceae</taxon>
        <taxon>Tigheibacillus</taxon>
    </lineage>
</organism>
<dbReference type="Proteomes" id="UP001281447">
    <property type="component" value="Unassembled WGS sequence"/>
</dbReference>
<feature type="transmembrane region" description="Helical" evidence="3">
    <location>
        <begin position="99"/>
        <end position="120"/>
    </location>
</feature>
<keyword evidence="3" id="KW-0812">Transmembrane</keyword>
<keyword evidence="1" id="KW-0813">Transport</keyword>
<dbReference type="SUPFAM" id="SSF81442">
    <property type="entry name" value="Cytochrome c oxidase subunit I-like"/>
    <property type="match status" value="1"/>
</dbReference>
<feature type="transmembrane region" description="Helical" evidence="3">
    <location>
        <begin position="350"/>
        <end position="367"/>
    </location>
</feature>
<dbReference type="Gene3D" id="1.20.210.10">
    <property type="entry name" value="Cytochrome c oxidase-like, subunit I domain"/>
    <property type="match status" value="1"/>
</dbReference>
<keyword evidence="6" id="KW-1185">Reference proteome</keyword>
<feature type="transmembrane region" description="Helical" evidence="3">
    <location>
        <begin position="387"/>
        <end position="406"/>
    </location>
</feature>
<dbReference type="PROSITE" id="PS50855">
    <property type="entry name" value="COX1"/>
    <property type="match status" value="1"/>
</dbReference>
<feature type="transmembrane region" description="Helical" evidence="3">
    <location>
        <begin position="60"/>
        <end position="87"/>
    </location>
</feature>
<sequence>MSATMNQMTLKPVEHSEIKTHNKLVKTYLIIGGSVIAAMVVFGVLMLLQQGGAIQLSSAAFYQFLTIHGTGMVGAAALASTALMWYFLTQYVSLSPKIFMTNLILFLIGVAMVVLGVFSFKYASAWTFLYPLPALSGNAWSAVGALLYLAGMLILGIGFLLIYIDIGRAIIKKYGSLGKGLGWDVISGEKSEKDAAPPTVVASTMVTIVNTTALVAGGIVLIMNMINVINPSFTFDPLLAKNLTYAFGHIFANAIIYMGVIAVYEILPRYTNRPWKSSKSFLVAWTMSTTFTLFIYTHHMLMDSVMPKWMLIMGQVLSYANGLPVLVVTAYGALMIVYKSGIKWDMASGLAFLSMFGWVIGVVPAIIDATIVVNHVMHNTKWVPGHFHMYMGLGAVVMIISFMYYLSKSDSDVKPSRLDKIAACLYAMAIIGVSGSFLVSGALSTPQTMGNTLSGMDGASFVRRHIGYLLFRGIHRVHYALHPLSQISK</sequence>
<evidence type="ECO:0000256" key="1">
    <source>
        <dbReference type="ARBA" id="ARBA00022660"/>
    </source>
</evidence>
<reference evidence="5 6" key="1">
    <citation type="submission" date="2023-10" db="EMBL/GenBank/DDBJ databases">
        <title>Virgibacillus halophilus 5B73C genome.</title>
        <authorList>
            <person name="Miliotis G."/>
            <person name="Sengupta P."/>
            <person name="Hameed A."/>
            <person name="Chuvochina M."/>
            <person name="Mcdonagh F."/>
            <person name="Simpson A.C."/>
            <person name="Singh N.K."/>
            <person name="Rekha P.D."/>
            <person name="Raman K."/>
            <person name="Hugenholtz P."/>
            <person name="Venkateswaran K."/>
        </authorList>
    </citation>
    <scope>NUCLEOTIDE SEQUENCE [LARGE SCALE GENOMIC DNA]</scope>
    <source>
        <strain evidence="5 6">5B73C</strain>
    </source>
</reference>
<dbReference type="EMBL" id="JAWDIP010000003">
    <property type="protein sequence ID" value="MDY0393448.1"/>
    <property type="molecule type" value="Genomic_DNA"/>
</dbReference>
<dbReference type="InterPro" id="IPR036927">
    <property type="entry name" value="Cyt_c_oxase-like_su1_sf"/>
</dbReference>
<evidence type="ECO:0000256" key="3">
    <source>
        <dbReference type="SAM" id="Phobius"/>
    </source>
</evidence>
<evidence type="ECO:0000313" key="6">
    <source>
        <dbReference type="Proteomes" id="UP001281447"/>
    </source>
</evidence>
<gene>
    <name evidence="5" type="ORF">RWE15_02145</name>
</gene>
<comment type="caution">
    <text evidence="5">The sequence shown here is derived from an EMBL/GenBank/DDBJ whole genome shotgun (WGS) entry which is preliminary data.</text>
</comment>
<evidence type="ECO:0000313" key="5">
    <source>
        <dbReference type="EMBL" id="MDY0393448.1"/>
    </source>
</evidence>
<feature type="transmembrane region" description="Helical" evidence="3">
    <location>
        <begin position="316"/>
        <end position="338"/>
    </location>
</feature>